<comment type="catalytic activity">
    <reaction evidence="4">
        <text>RX + glutathione = an S-substituted glutathione + a halide anion + H(+)</text>
        <dbReference type="Rhea" id="RHEA:16437"/>
        <dbReference type="ChEBI" id="CHEBI:15378"/>
        <dbReference type="ChEBI" id="CHEBI:16042"/>
        <dbReference type="ChEBI" id="CHEBI:17792"/>
        <dbReference type="ChEBI" id="CHEBI:57925"/>
        <dbReference type="ChEBI" id="CHEBI:90779"/>
        <dbReference type="EC" id="2.5.1.18"/>
    </reaction>
</comment>
<comment type="similarity">
    <text evidence="3">Belongs to the GST superfamily. Sigma family.</text>
</comment>
<dbReference type="SUPFAM" id="SSF52833">
    <property type="entry name" value="Thioredoxin-like"/>
    <property type="match status" value="1"/>
</dbReference>
<gene>
    <name evidence="7" type="ORF">R5R35_005246</name>
</gene>
<dbReference type="InterPro" id="IPR050213">
    <property type="entry name" value="GST_superfamily"/>
</dbReference>
<accession>A0AAN9VZ36</accession>
<dbReference type="InterPro" id="IPR004046">
    <property type="entry name" value="GST_C"/>
</dbReference>
<dbReference type="PROSITE" id="PS50405">
    <property type="entry name" value="GST_CTER"/>
    <property type="match status" value="1"/>
</dbReference>
<dbReference type="PANTHER" id="PTHR11571">
    <property type="entry name" value="GLUTATHIONE S-TRANSFERASE"/>
    <property type="match status" value="1"/>
</dbReference>
<proteinExistence type="inferred from homology"/>
<dbReference type="CDD" id="cd03192">
    <property type="entry name" value="GST_C_Sigma_like"/>
    <property type="match status" value="1"/>
</dbReference>
<keyword evidence="8" id="KW-1185">Reference proteome</keyword>
<dbReference type="GO" id="GO:0006749">
    <property type="term" value="P:glutathione metabolic process"/>
    <property type="evidence" value="ECO:0007669"/>
    <property type="project" value="TreeGrafter"/>
</dbReference>
<evidence type="ECO:0000259" key="6">
    <source>
        <dbReference type="PROSITE" id="PS50405"/>
    </source>
</evidence>
<dbReference type="CDD" id="cd03039">
    <property type="entry name" value="GST_N_Sigma_like"/>
    <property type="match status" value="1"/>
</dbReference>
<dbReference type="EMBL" id="JAZDUA010000135">
    <property type="protein sequence ID" value="KAK7866814.1"/>
    <property type="molecule type" value="Genomic_DNA"/>
</dbReference>
<sequence>MHKRPWSPGAISAVSRFVLRQWRHSRLAYSVEEHHCSACTMAPKYKLTYFNTRGLGEPIRYMLAYGDIDYEDIRISFEEWPKLKADSPYGLMPFIEINGKVINQSTSICRYFAKQLDLAGKDEFEALQIDATADTIADLRHTIGDYWWRSEEKDKPKKREILVNETIPKYLSRFEKQVQDNNGYFVNGKLSYADLYLAANVEYLSAVMKSNILDGYPNLKALVEKVDNIPKIKAWINKRPQSYY</sequence>
<comment type="caution">
    <text evidence="7">The sequence shown here is derived from an EMBL/GenBank/DDBJ whole genome shotgun (WGS) entry which is preliminary data.</text>
</comment>
<dbReference type="FunFam" id="3.40.30.10:FF:000035">
    <property type="entry name" value="hematopoietic prostaglandin D synthase"/>
    <property type="match status" value="1"/>
</dbReference>
<dbReference type="Gene3D" id="1.20.1050.130">
    <property type="match status" value="1"/>
</dbReference>
<dbReference type="InterPro" id="IPR040079">
    <property type="entry name" value="Glutathione_S-Trfase"/>
</dbReference>
<evidence type="ECO:0000256" key="1">
    <source>
        <dbReference type="ARBA" id="ARBA00012452"/>
    </source>
</evidence>
<dbReference type="InterPro" id="IPR010987">
    <property type="entry name" value="Glutathione-S-Trfase_C-like"/>
</dbReference>
<feature type="domain" description="GST N-terminal" evidence="5">
    <location>
        <begin position="43"/>
        <end position="120"/>
    </location>
</feature>
<dbReference type="PANTHER" id="PTHR11571:SF224">
    <property type="entry name" value="HEMATOPOIETIC PROSTAGLANDIN D SYNTHASE"/>
    <property type="match status" value="1"/>
</dbReference>
<dbReference type="Proteomes" id="UP001378592">
    <property type="component" value="Unassembled WGS sequence"/>
</dbReference>
<dbReference type="Pfam" id="PF14497">
    <property type="entry name" value="GST_C_3"/>
    <property type="match status" value="1"/>
</dbReference>
<dbReference type="PROSITE" id="PS50404">
    <property type="entry name" value="GST_NTER"/>
    <property type="match status" value="1"/>
</dbReference>
<protein>
    <recommendedName>
        <fullName evidence="1">glutathione transferase</fullName>
        <ecNumber evidence="1">2.5.1.18</ecNumber>
    </recommendedName>
</protein>
<dbReference type="GO" id="GO:0004364">
    <property type="term" value="F:glutathione transferase activity"/>
    <property type="evidence" value="ECO:0007669"/>
    <property type="project" value="UniProtKB-EC"/>
</dbReference>
<feature type="domain" description="GST C-terminal" evidence="6">
    <location>
        <begin position="122"/>
        <end position="244"/>
    </location>
</feature>
<dbReference type="AlphaFoldDB" id="A0AAN9VZ36"/>
<dbReference type="SFLD" id="SFLDG00363">
    <property type="entry name" value="AMPS_(cytGST):_Alpha-__Mu-__Pi"/>
    <property type="match status" value="1"/>
</dbReference>
<dbReference type="GO" id="GO:0004602">
    <property type="term" value="F:glutathione peroxidase activity"/>
    <property type="evidence" value="ECO:0007669"/>
    <property type="project" value="UniProtKB-ARBA"/>
</dbReference>
<evidence type="ECO:0000256" key="4">
    <source>
        <dbReference type="ARBA" id="ARBA00047960"/>
    </source>
</evidence>
<evidence type="ECO:0000313" key="8">
    <source>
        <dbReference type="Proteomes" id="UP001378592"/>
    </source>
</evidence>
<dbReference type="SFLD" id="SFLDS00019">
    <property type="entry name" value="Glutathione_Transferase_(cytos"/>
    <property type="match status" value="1"/>
</dbReference>
<dbReference type="InterPro" id="IPR036282">
    <property type="entry name" value="Glutathione-S-Trfase_C_sf"/>
</dbReference>
<dbReference type="EC" id="2.5.1.18" evidence="1"/>
<dbReference type="SFLD" id="SFLDG01205">
    <property type="entry name" value="AMPS.1"/>
    <property type="match status" value="1"/>
</dbReference>
<name>A0AAN9VZ36_9ORTH</name>
<dbReference type="InterPro" id="IPR004045">
    <property type="entry name" value="Glutathione_S-Trfase_N"/>
</dbReference>
<organism evidence="7 8">
    <name type="scientific">Gryllus longicercus</name>
    <dbReference type="NCBI Taxonomy" id="2509291"/>
    <lineage>
        <taxon>Eukaryota</taxon>
        <taxon>Metazoa</taxon>
        <taxon>Ecdysozoa</taxon>
        <taxon>Arthropoda</taxon>
        <taxon>Hexapoda</taxon>
        <taxon>Insecta</taxon>
        <taxon>Pterygota</taxon>
        <taxon>Neoptera</taxon>
        <taxon>Polyneoptera</taxon>
        <taxon>Orthoptera</taxon>
        <taxon>Ensifera</taxon>
        <taxon>Gryllidea</taxon>
        <taxon>Grylloidea</taxon>
        <taxon>Gryllidae</taxon>
        <taxon>Gryllinae</taxon>
        <taxon>Gryllus</taxon>
    </lineage>
</organism>
<dbReference type="Pfam" id="PF02798">
    <property type="entry name" value="GST_N"/>
    <property type="match status" value="1"/>
</dbReference>
<evidence type="ECO:0000256" key="2">
    <source>
        <dbReference type="ARBA" id="ARBA00022679"/>
    </source>
</evidence>
<evidence type="ECO:0000313" key="7">
    <source>
        <dbReference type="EMBL" id="KAK7866814.1"/>
    </source>
</evidence>
<keyword evidence="2" id="KW-0808">Transferase</keyword>
<dbReference type="InterPro" id="IPR036249">
    <property type="entry name" value="Thioredoxin-like_sf"/>
</dbReference>
<evidence type="ECO:0000259" key="5">
    <source>
        <dbReference type="PROSITE" id="PS50404"/>
    </source>
</evidence>
<dbReference type="FunFam" id="1.20.1050.10:FF:000030">
    <property type="entry name" value="Glutathione S-transferase S1"/>
    <property type="match status" value="1"/>
</dbReference>
<evidence type="ECO:0000256" key="3">
    <source>
        <dbReference type="ARBA" id="ARBA00038317"/>
    </source>
</evidence>
<reference evidence="7 8" key="1">
    <citation type="submission" date="2024-03" db="EMBL/GenBank/DDBJ databases">
        <title>The genome assembly and annotation of the cricket Gryllus longicercus Weissman &amp; Gray.</title>
        <authorList>
            <person name="Szrajer S."/>
            <person name="Gray D."/>
            <person name="Ylla G."/>
        </authorList>
    </citation>
    <scope>NUCLEOTIDE SEQUENCE [LARGE SCALE GENOMIC DNA]</scope>
    <source>
        <strain evidence="7">DAG 2021-001</strain>
        <tissue evidence="7">Whole body minus gut</tissue>
    </source>
</reference>
<dbReference type="SUPFAM" id="SSF47616">
    <property type="entry name" value="GST C-terminal domain-like"/>
    <property type="match status" value="1"/>
</dbReference>